<evidence type="ECO:0008006" key="4">
    <source>
        <dbReference type="Google" id="ProtNLM"/>
    </source>
</evidence>
<dbReference type="AlphaFoldDB" id="A0A6P2DCP8"/>
<keyword evidence="3" id="KW-1185">Reference proteome</keyword>
<dbReference type="RefSeq" id="WP_162671765.1">
    <property type="nucleotide sequence ID" value="NZ_LR593886.1"/>
</dbReference>
<dbReference type="NCBIfam" id="TIGR02996">
    <property type="entry name" value="rpt_mate_G_obs"/>
    <property type="match status" value="1"/>
</dbReference>
<feature type="compositionally biased region" description="Basic and acidic residues" evidence="1">
    <location>
        <begin position="261"/>
        <end position="272"/>
    </location>
</feature>
<accession>A0A6P2DCP8</accession>
<feature type="compositionally biased region" description="Basic residues" evidence="1">
    <location>
        <begin position="246"/>
        <end position="260"/>
    </location>
</feature>
<protein>
    <recommendedName>
        <fullName evidence="4">TIGR02996 domain-containing protein</fullName>
    </recommendedName>
</protein>
<organism evidence="2 3">
    <name type="scientific">Gemmata massiliana</name>
    <dbReference type="NCBI Taxonomy" id="1210884"/>
    <lineage>
        <taxon>Bacteria</taxon>
        <taxon>Pseudomonadati</taxon>
        <taxon>Planctomycetota</taxon>
        <taxon>Planctomycetia</taxon>
        <taxon>Gemmatales</taxon>
        <taxon>Gemmataceae</taxon>
        <taxon>Gemmata</taxon>
    </lineage>
</organism>
<evidence type="ECO:0000313" key="2">
    <source>
        <dbReference type="EMBL" id="VTR99021.1"/>
    </source>
</evidence>
<dbReference type="KEGG" id="gms:SOIL9_00800"/>
<feature type="compositionally biased region" description="Low complexity" evidence="1">
    <location>
        <begin position="209"/>
        <end position="226"/>
    </location>
</feature>
<dbReference type="EMBL" id="LR593886">
    <property type="protein sequence ID" value="VTR99021.1"/>
    <property type="molecule type" value="Genomic_DNA"/>
</dbReference>
<evidence type="ECO:0000256" key="1">
    <source>
        <dbReference type="SAM" id="MobiDB-lite"/>
    </source>
</evidence>
<name>A0A6P2DCP8_9BACT</name>
<sequence length="272" mass="30808">MHEEAGFLSVIRQSPADNTARLVFADWLDEQDDPNCKIKADFIRLELHIATAEQGLTRLRWSQRLQNLAAQIAPRWLAIVSRPRLESCRMSLGCPSQWEQLTPTDDAKVRFCAVCKKGTHYCETLQEAQNYAANGDTIAVTPALARWLFDRPPQPGPPKYLAPPRRLRQIALGAVRRSAPGRTPLPVRASHVNEPISLILGVVERVNRPVTNPPTATEETPEQTPTNDSPQWEPDPQTGSCDNTGRKSRQQKRQKGRNQNRRIERENWEETD</sequence>
<dbReference type="InterPro" id="IPR014338">
    <property type="entry name" value="CHP02996_rpt-companion-dom"/>
</dbReference>
<proteinExistence type="predicted"/>
<reference evidence="2 3" key="1">
    <citation type="submission" date="2019-05" db="EMBL/GenBank/DDBJ databases">
        <authorList>
            <consortium name="Science for Life Laboratories"/>
        </authorList>
    </citation>
    <scope>NUCLEOTIDE SEQUENCE [LARGE SCALE GENOMIC DNA]</scope>
    <source>
        <strain evidence="2">Soil9</strain>
    </source>
</reference>
<evidence type="ECO:0000313" key="3">
    <source>
        <dbReference type="Proteomes" id="UP000464178"/>
    </source>
</evidence>
<feature type="region of interest" description="Disordered" evidence="1">
    <location>
        <begin position="207"/>
        <end position="272"/>
    </location>
</feature>
<dbReference type="Proteomes" id="UP000464178">
    <property type="component" value="Chromosome"/>
</dbReference>
<gene>
    <name evidence="2" type="ORF">SOIL9_00800</name>
</gene>